<evidence type="ECO:0000313" key="3">
    <source>
        <dbReference type="EMBL" id="MBC5681624.1"/>
    </source>
</evidence>
<accession>A0ABR7G2G1</accession>
<feature type="domain" description="Spore protein YkvP N-terminal" evidence="1">
    <location>
        <begin position="82"/>
        <end position="159"/>
    </location>
</feature>
<dbReference type="Pfam" id="PF12996">
    <property type="entry name" value="DUF3880"/>
    <property type="match status" value="1"/>
</dbReference>
<dbReference type="RefSeq" id="WP_186837289.1">
    <property type="nucleotide sequence ID" value="NZ_JACOPD010000009.1"/>
</dbReference>
<organism evidence="3 4">
    <name type="scientific">Lachnospira hominis</name>
    <name type="common">ex Liu et al. 2021</name>
    <dbReference type="NCBI Taxonomy" id="2763051"/>
    <lineage>
        <taxon>Bacteria</taxon>
        <taxon>Bacillati</taxon>
        <taxon>Bacillota</taxon>
        <taxon>Clostridia</taxon>
        <taxon>Lachnospirales</taxon>
        <taxon>Lachnospiraceae</taxon>
        <taxon>Lachnospira</taxon>
    </lineage>
</organism>
<name>A0ABR7G2G1_9FIRM</name>
<feature type="domain" description="Spore protein YkvP/CgeB glycosyl transferase-like" evidence="2">
    <location>
        <begin position="257"/>
        <end position="377"/>
    </location>
</feature>
<proteinExistence type="predicted"/>
<dbReference type="Pfam" id="PF13524">
    <property type="entry name" value="Glyco_trans_1_2"/>
    <property type="match status" value="1"/>
</dbReference>
<dbReference type="Gene3D" id="3.40.50.2000">
    <property type="entry name" value="Glycogen Phosphorylase B"/>
    <property type="match status" value="1"/>
</dbReference>
<gene>
    <name evidence="3" type="ORF">H8S01_11740</name>
</gene>
<dbReference type="Proteomes" id="UP000628463">
    <property type="component" value="Unassembled WGS sequence"/>
</dbReference>
<reference evidence="3 4" key="1">
    <citation type="submission" date="2020-08" db="EMBL/GenBank/DDBJ databases">
        <title>Genome public.</title>
        <authorList>
            <person name="Liu C."/>
            <person name="Sun Q."/>
        </authorList>
    </citation>
    <scope>NUCLEOTIDE SEQUENCE [LARGE SCALE GENOMIC DNA]</scope>
    <source>
        <strain evidence="3 4">NSJ-43</strain>
    </source>
</reference>
<evidence type="ECO:0000259" key="2">
    <source>
        <dbReference type="Pfam" id="PF13524"/>
    </source>
</evidence>
<comment type="caution">
    <text evidence="3">The sequence shown here is derived from an EMBL/GenBank/DDBJ whole genome shotgun (WGS) entry which is preliminary data.</text>
</comment>
<dbReference type="InterPro" id="IPR024542">
    <property type="entry name" value="YkvP_N"/>
</dbReference>
<protein>
    <submittedName>
        <fullName evidence="3">Glycosyltransferase</fullName>
    </submittedName>
</protein>
<evidence type="ECO:0000259" key="1">
    <source>
        <dbReference type="Pfam" id="PF12996"/>
    </source>
</evidence>
<dbReference type="EMBL" id="JACOPD010000009">
    <property type="protein sequence ID" value="MBC5681624.1"/>
    <property type="molecule type" value="Genomic_DNA"/>
</dbReference>
<keyword evidence="4" id="KW-1185">Reference proteome</keyword>
<sequence length="385" mass="44849">MKILYYTWNETMAYDIEETLDIEGHDVVKVSYPISSYVADKGFNDYIVRILDKDNFDCIFTMNYIPALAKISFLRKIKYIAWISDSPNYTTYSEMIHSPYNYIFHFDKKEVENLRSTGAKNIFHMPLAVNTKRVTKQIETSKIQKNKYKADVSFLGSLYSDRDFFDKISGINDYQKGFVDAVIKAQLLFQGCDLIEEALPKSFIESVLKLVDFNMDSEIKLSDEKILLDLIRKKATSIERIELLNFIAKKYQVVLYTGSADNMLYHVENRGYLDYNTQMPVMFNSSKINLNITLRSIQSGISLRALDIMGAGGFLISNWQPELAECFEEGKEVVMYYDRNDLMSKIEYYLQNEDERMKIAENGQKKIIEQFDYSCAWKKIFGVVF</sequence>
<dbReference type="InterPro" id="IPR055259">
    <property type="entry name" value="YkvP/CgeB_Glyco_trans-like"/>
</dbReference>
<evidence type="ECO:0000313" key="4">
    <source>
        <dbReference type="Proteomes" id="UP000628463"/>
    </source>
</evidence>